<name>A0A845B7P2_9PROT</name>
<dbReference type="Pfam" id="PF03401">
    <property type="entry name" value="TctC"/>
    <property type="match status" value="1"/>
</dbReference>
<evidence type="ECO:0000313" key="3">
    <source>
        <dbReference type="Proteomes" id="UP000460715"/>
    </source>
</evidence>
<sequence length="318" mass="33204">MLALGPALLAAPHVARAEAAWPERPVRFIVPFPGGSTPDLTGRFVASHFSDVFGQPFVVENRAGAGGNIGTDVVAKANDGHTIGLSINGPLATAPALYPSLPYDPTKDLKIVSLLVRGGQVLAVNPKLPVQDFASFVAYAKAHPAELTYGSVGAGSGGHLAMEDIKARTGIRLEHVPYKGFGQATLDLVAGRISATVATAAAVLPQIREGALRALAVTSAKRMPQLPEVPTLAEAGLPDATSYGWQALIVPTGTPEERVGRFAREARVALATPKAQQAMEASAFEVVTGTPEEAAAFVQAESQRWGEVIRRLGLKLEG</sequence>
<dbReference type="AlphaFoldDB" id="A0A845B7P2"/>
<accession>A0A845B7P2</accession>
<dbReference type="EMBL" id="SNVJ01000003">
    <property type="protein sequence ID" value="MXP62518.1"/>
    <property type="molecule type" value="Genomic_DNA"/>
</dbReference>
<dbReference type="InterPro" id="IPR042100">
    <property type="entry name" value="Bug_dom1"/>
</dbReference>
<keyword evidence="3" id="KW-1185">Reference proteome</keyword>
<dbReference type="OrthoDB" id="9780943at2"/>
<dbReference type="CDD" id="cd07012">
    <property type="entry name" value="PBP2_Bug_TTT"/>
    <property type="match status" value="1"/>
</dbReference>
<proteinExistence type="inferred from homology"/>
<reference evidence="2 3" key="1">
    <citation type="submission" date="2019-03" db="EMBL/GenBank/DDBJ databases">
        <title>Roseomonas sp. a novel Roseomonas species isolated from Sea whip Gorgonian.</title>
        <authorList>
            <person name="Li F."/>
            <person name="Pan X."/>
            <person name="Huang S."/>
            <person name="Li Z."/>
            <person name="Meng B."/>
        </authorList>
    </citation>
    <scope>NUCLEOTIDE SEQUENCE [LARGE SCALE GENOMIC DNA]</scope>
    <source>
        <strain evidence="2 3">M0104</strain>
    </source>
</reference>
<dbReference type="PIRSF" id="PIRSF017082">
    <property type="entry name" value="YflP"/>
    <property type="match status" value="1"/>
</dbReference>
<dbReference type="PANTHER" id="PTHR42928:SF5">
    <property type="entry name" value="BLR1237 PROTEIN"/>
    <property type="match status" value="1"/>
</dbReference>
<evidence type="ECO:0000313" key="2">
    <source>
        <dbReference type="EMBL" id="MXP62518.1"/>
    </source>
</evidence>
<comment type="caution">
    <text evidence="2">The sequence shown here is derived from an EMBL/GenBank/DDBJ whole genome shotgun (WGS) entry which is preliminary data.</text>
</comment>
<dbReference type="Gene3D" id="3.40.190.10">
    <property type="entry name" value="Periplasmic binding protein-like II"/>
    <property type="match status" value="1"/>
</dbReference>
<dbReference type="InterPro" id="IPR005064">
    <property type="entry name" value="BUG"/>
</dbReference>
<protein>
    <submittedName>
        <fullName evidence="2">Tripartite tricarboxylate transporter substrate binding protein</fullName>
    </submittedName>
</protein>
<dbReference type="Gene3D" id="3.40.190.150">
    <property type="entry name" value="Bordetella uptake gene, domain 1"/>
    <property type="match status" value="1"/>
</dbReference>
<evidence type="ECO:0000256" key="1">
    <source>
        <dbReference type="ARBA" id="ARBA00006987"/>
    </source>
</evidence>
<dbReference type="SUPFAM" id="SSF53850">
    <property type="entry name" value="Periplasmic binding protein-like II"/>
    <property type="match status" value="1"/>
</dbReference>
<comment type="similarity">
    <text evidence="1">Belongs to the UPF0065 (bug) family.</text>
</comment>
<dbReference type="PANTHER" id="PTHR42928">
    <property type="entry name" value="TRICARBOXYLATE-BINDING PROTEIN"/>
    <property type="match status" value="1"/>
</dbReference>
<organism evidence="2 3">
    <name type="scientific">Teichococcus coralli</name>
    <dbReference type="NCBI Taxonomy" id="2545983"/>
    <lineage>
        <taxon>Bacteria</taxon>
        <taxon>Pseudomonadati</taxon>
        <taxon>Pseudomonadota</taxon>
        <taxon>Alphaproteobacteria</taxon>
        <taxon>Acetobacterales</taxon>
        <taxon>Roseomonadaceae</taxon>
        <taxon>Roseomonas</taxon>
    </lineage>
</organism>
<dbReference type="Proteomes" id="UP000460715">
    <property type="component" value="Unassembled WGS sequence"/>
</dbReference>
<gene>
    <name evidence="2" type="ORF">E0493_04015</name>
</gene>